<gene>
    <name evidence="1" type="ORF">C8D94_101382</name>
</gene>
<dbReference type="RefSeq" id="WP_115122205.1">
    <property type="nucleotide sequence ID" value="NZ_QRAO01000001.1"/>
</dbReference>
<dbReference type="AlphaFoldDB" id="A0A370QJH3"/>
<keyword evidence="1" id="KW-0456">Lyase</keyword>
<organism evidence="1 2">
    <name type="scientific">Marinirhabdus gelatinilytica</name>
    <dbReference type="NCBI Taxonomy" id="1703343"/>
    <lineage>
        <taxon>Bacteria</taxon>
        <taxon>Pseudomonadati</taxon>
        <taxon>Bacteroidota</taxon>
        <taxon>Flavobacteriia</taxon>
        <taxon>Flavobacteriales</taxon>
        <taxon>Flavobacteriaceae</taxon>
    </lineage>
</organism>
<proteinExistence type="predicted"/>
<accession>A0A370QJH3</accession>
<dbReference type="GO" id="GO:0016829">
    <property type="term" value="F:lyase activity"/>
    <property type="evidence" value="ECO:0007669"/>
    <property type="project" value="UniProtKB-KW"/>
</dbReference>
<dbReference type="PROSITE" id="PS51257">
    <property type="entry name" value="PROKAR_LIPOPROTEIN"/>
    <property type="match status" value="1"/>
</dbReference>
<comment type="caution">
    <text evidence="1">The sequence shown here is derived from an EMBL/GenBank/DDBJ whole genome shotgun (WGS) entry which is preliminary data.</text>
</comment>
<reference evidence="1 2" key="1">
    <citation type="submission" date="2018-07" db="EMBL/GenBank/DDBJ databases">
        <title>Genomic Encyclopedia of Type Strains, Phase IV (KMG-IV): sequencing the most valuable type-strain genomes for metagenomic binning, comparative biology and taxonomic classification.</title>
        <authorList>
            <person name="Goeker M."/>
        </authorList>
    </citation>
    <scope>NUCLEOTIDE SEQUENCE [LARGE SCALE GENOMIC DNA]</scope>
    <source>
        <strain evidence="1 2">DSM 101478</strain>
    </source>
</reference>
<dbReference type="EMBL" id="QRAO01000001">
    <property type="protein sequence ID" value="RDK88508.1"/>
    <property type="molecule type" value="Genomic_DNA"/>
</dbReference>
<sequence length="286" mass="33917">MKIIYVFLVPLVLFSCKQNENRDIVISNHGEKREYNDKFQDSFNSFWYTHQVASPDRLQFVKDPSDDSNDLLKVSLTKTDTVAKGFRSEIIIKPKDSFGYLNKHSFKFKFPKSFFEKEEKKGVILLNQWHNVPYPGYNYRNQIVKVRVPFAMMVEHTPNGDFYMKLHYGLNVGTLNEMEYAIWPGELKPDVWYTFENEIFWSLYEDGYSKPKIDGICFESGDEEVCSFEGANMYHILPHDYKMGLYWSPGHVHDRHIYYDDFKMTTERVGYFPPVIETDSIRFKKK</sequence>
<evidence type="ECO:0000313" key="2">
    <source>
        <dbReference type="Proteomes" id="UP000255317"/>
    </source>
</evidence>
<dbReference type="Proteomes" id="UP000255317">
    <property type="component" value="Unassembled WGS sequence"/>
</dbReference>
<dbReference type="OrthoDB" id="1442444at2"/>
<protein>
    <submittedName>
        <fullName evidence="1">Polysaccharide lyase-like protein</fullName>
    </submittedName>
</protein>
<dbReference type="Gene3D" id="2.60.120.200">
    <property type="match status" value="1"/>
</dbReference>
<dbReference type="Pfam" id="PF14099">
    <property type="entry name" value="Polysacc_lyase"/>
    <property type="match status" value="1"/>
</dbReference>
<name>A0A370QJH3_9FLAO</name>
<dbReference type="InterPro" id="IPR025975">
    <property type="entry name" value="Polysacc_lyase"/>
</dbReference>
<keyword evidence="2" id="KW-1185">Reference proteome</keyword>
<evidence type="ECO:0000313" key="1">
    <source>
        <dbReference type="EMBL" id="RDK88508.1"/>
    </source>
</evidence>